<feature type="chain" id="PRO_5007615151" evidence="2">
    <location>
        <begin position="27"/>
        <end position="326"/>
    </location>
</feature>
<feature type="signal peptide" evidence="2">
    <location>
        <begin position="1"/>
        <end position="26"/>
    </location>
</feature>
<evidence type="ECO:0000256" key="1">
    <source>
        <dbReference type="ARBA" id="ARBA00006987"/>
    </source>
</evidence>
<dbReference type="Proteomes" id="UP000077037">
    <property type="component" value="Unassembled WGS sequence"/>
</dbReference>
<comment type="similarity">
    <text evidence="1">Belongs to the UPF0065 (bug) family.</text>
</comment>
<keyword evidence="2" id="KW-0732">Signal</keyword>
<dbReference type="PIRSF" id="PIRSF017082">
    <property type="entry name" value="YflP"/>
    <property type="match status" value="1"/>
</dbReference>
<sequence>MFKQGRLFILACMAAGAAVMAASASAAGYPERPIQLVVPFPPGGSGDVLGRILAKRLGEELKQTIVVENRAGAGTILGAQYVAKAAPDGYTLLISSGTTFTVNPAVYDKLPYDPIKDFQPVGMVGRAALIIVANPKTTFSDVKSLVAQARNEGDKFSYASFGIGTTSHFVGEMFQQAAGTTMTHVPYKGSSPAMTDLIGGQVPILFDTVVAAIPQIKAGKVKPIAVTTAKRVGSLPDVPTVAESGYPGVDMDTWIAVFAPRGVPAPVQDALQRALKSAVSDPATQQQLRAAGFEPTSMDGAGVAAEIAKEAPRVAEIARRAGIKAQ</sequence>
<evidence type="ECO:0000313" key="3">
    <source>
        <dbReference type="EMBL" id="SAI41623.1"/>
    </source>
</evidence>
<dbReference type="PANTHER" id="PTHR42928:SF5">
    <property type="entry name" value="BLR1237 PROTEIN"/>
    <property type="match status" value="1"/>
</dbReference>
<dbReference type="CDD" id="cd13578">
    <property type="entry name" value="PBP2_Bug27"/>
    <property type="match status" value="1"/>
</dbReference>
<organism evidence="3 4">
    <name type="scientific">Bordetella ansorpii</name>
    <dbReference type="NCBI Taxonomy" id="288768"/>
    <lineage>
        <taxon>Bacteria</taxon>
        <taxon>Pseudomonadati</taxon>
        <taxon>Pseudomonadota</taxon>
        <taxon>Betaproteobacteria</taxon>
        <taxon>Burkholderiales</taxon>
        <taxon>Alcaligenaceae</taxon>
        <taxon>Bordetella</taxon>
    </lineage>
</organism>
<name>A0A157Q6X1_9BORD</name>
<dbReference type="EMBL" id="FKBS01000017">
    <property type="protein sequence ID" value="SAI41623.1"/>
    <property type="molecule type" value="Genomic_DNA"/>
</dbReference>
<accession>A0A157Q6X1</accession>
<proteinExistence type="inferred from homology"/>
<dbReference type="InterPro" id="IPR005064">
    <property type="entry name" value="BUG"/>
</dbReference>
<dbReference type="SUPFAM" id="SSF53850">
    <property type="entry name" value="Periplasmic binding protein-like II"/>
    <property type="match status" value="1"/>
</dbReference>
<dbReference type="Pfam" id="PF03401">
    <property type="entry name" value="TctC"/>
    <property type="match status" value="1"/>
</dbReference>
<dbReference type="InterPro" id="IPR042100">
    <property type="entry name" value="Bug_dom1"/>
</dbReference>
<dbReference type="OrthoDB" id="8678477at2"/>
<dbReference type="Gene3D" id="3.40.190.150">
    <property type="entry name" value="Bordetella uptake gene, domain 1"/>
    <property type="match status" value="1"/>
</dbReference>
<dbReference type="RefSeq" id="WP_066415287.1">
    <property type="nucleotide sequence ID" value="NZ_FKBS01000017.1"/>
</dbReference>
<dbReference type="AlphaFoldDB" id="A0A157Q6X1"/>
<evidence type="ECO:0000256" key="2">
    <source>
        <dbReference type="SAM" id="SignalP"/>
    </source>
</evidence>
<gene>
    <name evidence="3" type="ORF">SAMEA1982600_03320</name>
</gene>
<dbReference type="Gene3D" id="3.40.190.10">
    <property type="entry name" value="Periplasmic binding protein-like II"/>
    <property type="match status" value="1"/>
</dbReference>
<evidence type="ECO:0000313" key="4">
    <source>
        <dbReference type="Proteomes" id="UP000077037"/>
    </source>
</evidence>
<dbReference type="PANTHER" id="PTHR42928">
    <property type="entry name" value="TRICARBOXYLATE-BINDING PROTEIN"/>
    <property type="match status" value="1"/>
</dbReference>
<protein>
    <submittedName>
        <fullName evidence="3">Putattive exported protein</fullName>
    </submittedName>
</protein>
<reference evidence="3 4" key="1">
    <citation type="submission" date="2016-03" db="EMBL/GenBank/DDBJ databases">
        <authorList>
            <consortium name="Pathogen Informatics"/>
        </authorList>
    </citation>
    <scope>NUCLEOTIDE SEQUENCE [LARGE SCALE GENOMIC DNA]</scope>
    <source>
        <strain evidence="3 4">NCTC13364</strain>
    </source>
</reference>